<keyword evidence="2" id="KW-1185">Reference proteome</keyword>
<sequence length="235" mass="23710">MTDHLFPTLAELDRDGAIAEAASRVDGHTRAAFMGKVAALVGGTAAVSSLAMPALASAASKGDVAILNYALTLEYLEAAFYKSANDKGALSGEAKKLAKVVGEHEAQHVVALKKALGSAAVKSPSFDFKGTTADQGTFLKTSMTLEDAGVKAYLGQAGAIKSKDILSAAASILSVEARHASWVANVLKVSPAPEAFQSSATMDQILAAVKGTGFIPALASASPSSATSGSPSVTG</sequence>
<reference evidence="1 2" key="1">
    <citation type="submission" date="2022-06" db="EMBL/GenBank/DDBJ databases">
        <title>Paraconexibacter antarcticus.</title>
        <authorList>
            <person name="Kim C.S."/>
        </authorList>
    </citation>
    <scope>NUCLEOTIDE SEQUENCE [LARGE SCALE GENOMIC DNA]</scope>
    <source>
        <strain evidence="1 2">02-257</strain>
    </source>
</reference>
<protein>
    <submittedName>
        <fullName evidence="1">Ferritin-like domain-containing protein</fullName>
    </submittedName>
</protein>
<name>A0ABY5DUL3_9ACTN</name>
<dbReference type="EMBL" id="CP098502">
    <property type="protein sequence ID" value="UTI65185.1"/>
    <property type="molecule type" value="Genomic_DNA"/>
</dbReference>
<evidence type="ECO:0000313" key="2">
    <source>
        <dbReference type="Proteomes" id="UP001056035"/>
    </source>
</evidence>
<dbReference type="InterPro" id="IPR006311">
    <property type="entry name" value="TAT_signal"/>
</dbReference>
<dbReference type="InterPro" id="IPR052965">
    <property type="entry name" value="Pigment-catalase-like"/>
</dbReference>
<accession>A0ABY5DUL3</accession>
<evidence type="ECO:0000313" key="1">
    <source>
        <dbReference type="EMBL" id="UTI65185.1"/>
    </source>
</evidence>
<dbReference type="InterPro" id="IPR012347">
    <property type="entry name" value="Ferritin-like"/>
</dbReference>
<dbReference type="Gene3D" id="1.20.1260.10">
    <property type="match status" value="1"/>
</dbReference>
<proteinExistence type="predicted"/>
<dbReference type="PANTHER" id="PTHR31694">
    <property type="entry name" value="DESICCATION-LIKE PROTEIN"/>
    <property type="match status" value="1"/>
</dbReference>
<organism evidence="1 2">
    <name type="scientific">Paraconexibacter antarcticus</name>
    <dbReference type="NCBI Taxonomy" id="2949664"/>
    <lineage>
        <taxon>Bacteria</taxon>
        <taxon>Bacillati</taxon>
        <taxon>Actinomycetota</taxon>
        <taxon>Thermoleophilia</taxon>
        <taxon>Solirubrobacterales</taxon>
        <taxon>Paraconexibacteraceae</taxon>
        <taxon>Paraconexibacter</taxon>
    </lineage>
</organism>
<gene>
    <name evidence="1" type="ORF">NBH00_03005</name>
</gene>
<dbReference type="Pfam" id="PF13668">
    <property type="entry name" value="Ferritin_2"/>
    <property type="match status" value="1"/>
</dbReference>
<dbReference type="Proteomes" id="UP001056035">
    <property type="component" value="Chromosome"/>
</dbReference>
<dbReference type="PROSITE" id="PS51318">
    <property type="entry name" value="TAT"/>
    <property type="match status" value="1"/>
</dbReference>
<dbReference type="RefSeq" id="WP_254571872.1">
    <property type="nucleotide sequence ID" value="NZ_CP098502.1"/>
</dbReference>
<dbReference type="PANTHER" id="PTHR31694:SF26">
    <property type="entry name" value="OS05G0151100 PROTEIN"/>
    <property type="match status" value="1"/>
</dbReference>
<dbReference type="InterPro" id="IPR009078">
    <property type="entry name" value="Ferritin-like_SF"/>
</dbReference>
<dbReference type="SUPFAM" id="SSF47240">
    <property type="entry name" value="Ferritin-like"/>
    <property type="match status" value="1"/>
</dbReference>